<keyword evidence="5" id="KW-1185">Reference proteome</keyword>
<dbReference type="InterPro" id="IPR050261">
    <property type="entry name" value="FrsA_esterase"/>
</dbReference>
<keyword evidence="1" id="KW-0378">Hydrolase</keyword>
<gene>
    <name evidence="4" type="ORF">SAMN05216262_1424</name>
</gene>
<evidence type="ECO:0000259" key="3">
    <source>
        <dbReference type="Pfam" id="PF01738"/>
    </source>
</evidence>
<name>A0A1H7UGU9_9GAMM</name>
<feature type="signal peptide" evidence="2">
    <location>
        <begin position="1"/>
        <end position="21"/>
    </location>
</feature>
<dbReference type="SUPFAM" id="SSF53474">
    <property type="entry name" value="alpha/beta-Hydrolases"/>
    <property type="match status" value="1"/>
</dbReference>
<evidence type="ECO:0000313" key="4">
    <source>
        <dbReference type="EMBL" id="SEL95964.1"/>
    </source>
</evidence>
<reference evidence="5" key="1">
    <citation type="submission" date="2016-10" db="EMBL/GenBank/DDBJ databases">
        <authorList>
            <person name="Varghese N."/>
            <person name="Submissions S."/>
        </authorList>
    </citation>
    <scope>NUCLEOTIDE SEQUENCE [LARGE SCALE GENOMIC DNA]</scope>
    <source>
        <strain evidence="5">CGMCC 1.9127</strain>
    </source>
</reference>
<feature type="chain" id="PRO_5011777514" evidence="2">
    <location>
        <begin position="22"/>
        <end position="292"/>
    </location>
</feature>
<feature type="domain" description="Dienelactone hydrolase" evidence="3">
    <location>
        <begin position="74"/>
        <end position="243"/>
    </location>
</feature>
<dbReference type="Gene3D" id="3.40.50.1820">
    <property type="entry name" value="alpha/beta hydrolase"/>
    <property type="match status" value="1"/>
</dbReference>
<sequence>MKYLRTLTICSALGFAASCWASGAPETPKIVRFPSGDLTLGGELFLPEGEGPFPVVLFNHGSAPKMVNSMASAAIAPNFIEKGWAFFMPYRRGQGLSEDQGTYIMEEISDAKWFLFESAEEKLVELHKKDHLNDQMAALEWLRTQPFVDNTRIATVGNSFGGIQVMLGMGRADYCAGVNASGAAQSWADSQELRELLRSAATVARAPVFFFQAENDYDLSPSRELFSVMEQAGKKAKIQIYPKFGSSKNDGHSLPYRGVAVWFDDAIQFLDEHCEGGKLNKSMQSTANASAD</sequence>
<evidence type="ECO:0000256" key="2">
    <source>
        <dbReference type="SAM" id="SignalP"/>
    </source>
</evidence>
<dbReference type="RefSeq" id="WP_085285709.1">
    <property type="nucleotide sequence ID" value="NZ_FOBI01000042.1"/>
</dbReference>
<dbReference type="PANTHER" id="PTHR22946:SF9">
    <property type="entry name" value="POLYKETIDE TRANSFERASE AF380"/>
    <property type="match status" value="1"/>
</dbReference>
<dbReference type="InterPro" id="IPR029058">
    <property type="entry name" value="AB_hydrolase_fold"/>
</dbReference>
<keyword evidence="2" id="KW-0732">Signal</keyword>
<proteinExistence type="predicted"/>
<dbReference type="AlphaFoldDB" id="A0A1H7UGU9"/>
<dbReference type="PANTHER" id="PTHR22946">
    <property type="entry name" value="DIENELACTONE HYDROLASE DOMAIN-CONTAINING PROTEIN-RELATED"/>
    <property type="match status" value="1"/>
</dbReference>
<evidence type="ECO:0000313" key="5">
    <source>
        <dbReference type="Proteomes" id="UP000199297"/>
    </source>
</evidence>
<dbReference type="STRING" id="641665.GCA_002104455_01344"/>
<dbReference type="EMBL" id="FOBI01000042">
    <property type="protein sequence ID" value="SEL95964.1"/>
    <property type="molecule type" value="Genomic_DNA"/>
</dbReference>
<accession>A0A1H7UGU9</accession>
<dbReference type="Proteomes" id="UP000199297">
    <property type="component" value="Unassembled WGS sequence"/>
</dbReference>
<evidence type="ECO:0000256" key="1">
    <source>
        <dbReference type="ARBA" id="ARBA00022801"/>
    </source>
</evidence>
<dbReference type="GO" id="GO:0052689">
    <property type="term" value="F:carboxylic ester hydrolase activity"/>
    <property type="evidence" value="ECO:0007669"/>
    <property type="project" value="UniProtKB-ARBA"/>
</dbReference>
<protein>
    <submittedName>
        <fullName evidence="4">Prolyl oligopeptidase family protein</fullName>
    </submittedName>
</protein>
<dbReference type="InterPro" id="IPR002925">
    <property type="entry name" value="Dienelactn_hydro"/>
</dbReference>
<dbReference type="Pfam" id="PF01738">
    <property type="entry name" value="DLH"/>
    <property type="match status" value="1"/>
</dbReference>
<organism evidence="4 5">
    <name type="scientific">Colwellia chukchiensis</name>
    <dbReference type="NCBI Taxonomy" id="641665"/>
    <lineage>
        <taxon>Bacteria</taxon>
        <taxon>Pseudomonadati</taxon>
        <taxon>Pseudomonadota</taxon>
        <taxon>Gammaproteobacteria</taxon>
        <taxon>Alteromonadales</taxon>
        <taxon>Colwelliaceae</taxon>
        <taxon>Colwellia</taxon>
    </lineage>
</organism>
<dbReference type="PROSITE" id="PS51257">
    <property type="entry name" value="PROKAR_LIPOPROTEIN"/>
    <property type="match status" value="1"/>
</dbReference>